<organism evidence="2 3">
    <name type="scientific">Candidatus Magasanikbacteria bacterium CG10_big_fil_rev_8_21_14_0_10_43_6</name>
    <dbReference type="NCBI Taxonomy" id="1974650"/>
    <lineage>
        <taxon>Bacteria</taxon>
        <taxon>Candidatus Magasanikiibacteriota</taxon>
    </lineage>
</organism>
<gene>
    <name evidence="2" type="ORF">COU33_05090</name>
</gene>
<reference evidence="3" key="1">
    <citation type="submission" date="2017-09" db="EMBL/GenBank/DDBJ databases">
        <title>Depth-based differentiation of microbial function through sediment-hosted aquifers and enrichment of novel symbionts in the deep terrestrial subsurface.</title>
        <authorList>
            <person name="Probst A.J."/>
            <person name="Ladd B."/>
            <person name="Jarett J.K."/>
            <person name="Geller-Mcgrath D.E."/>
            <person name="Sieber C.M.K."/>
            <person name="Emerson J.B."/>
            <person name="Anantharaman K."/>
            <person name="Thomas B.C."/>
            <person name="Malmstrom R."/>
            <person name="Stieglmeier M."/>
            <person name="Klingl A."/>
            <person name="Woyke T."/>
            <person name="Ryan C.M."/>
            <person name="Banfield J.F."/>
        </authorList>
    </citation>
    <scope>NUCLEOTIDE SEQUENCE [LARGE SCALE GENOMIC DNA]</scope>
</reference>
<accession>A0A2M6VZX3</accession>
<evidence type="ECO:0000313" key="2">
    <source>
        <dbReference type="EMBL" id="PIT86086.1"/>
    </source>
</evidence>
<feature type="compositionally biased region" description="Basic and acidic residues" evidence="1">
    <location>
        <begin position="158"/>
        <end position="186"/>
    </location>
</feature>
<dbReference type="Proteomes" id="UP000229362">
    <property type="component" value="Unassembled WGS sequence"/>
</dbReference>
<evidence type="ECO:0000313" key="3">
    <source>
        <dbReference type="Proteomes" id="UP000229362"/>
    </source>
</evidence>
<sequence>MKRMREGLPNAEAPTWWKETAPQRKIIKDVIGEMTKESAKDPAIDTESLRRVVQRIEAYSHGDPSQQYDSISQDYTMLWLYKNIREKKGEEYKAAADFLEEALHGNIKQAGVPPRAGFTGDMLDTIESILEEEPDVQSGVGDKPITTLPSGAKILPFKRPEGTHPEEEKYNDKDIDATREKIQKMG</sequence>
<dbReference type="AlphaFoldDB" id="A0A2M6VZX3"/>
<evidence type="ECO:0000256" key="1">
    <source>
        <dbReference type="SAM" id="MobiDB-lite"/>
    </source>
</evidence>
<comment type="caution">
    <text evidence="2">The sequence shown here is derived from an EMBL/GenBank/DDBJ whole genome shotgun (WGS) entry which is preliminary data.</text>
</comment>
<dbReference type="EMBL" id="PFBZ01000219">
    <property type="protein sequence ID" value="PIT86086.1"/>
    <property type="molecule type" value="Genomic_DNA"/>
</dbReference>
<protein>
    <submittedName>
        <fullName evidence="2">Uncharacterized protein</fullName>
    </submittedName>
</protein>
<name>A0A2M6VZX3_9BACT</name>
<proteinExistence type="predicted"/>
<feature type="region of interest" description="Disordered" evidence="1">
    <location>
        <begin position="133"/>
        <end position="186"/>
    </location>
</feature>